<protein>
    <recommendedName>
        <fullName evidence="3">TipAS antibiotic-recognition domain-containing protein</fullName>
    </recommendedName>
</protein>
<reference evidence="1 2" key="1">
    <citation type="submission" date="2020-12" db="EMBL/GenBank/DDBJ databases">
        <title>Whole genome sequences of gut porcine anaerobes.</title>
        <authorList>
            <person name="Kubasova T."/>
            <person name="Jahodarova E."/>
            <person name="Rychlik I."/>
        </authorList>
    </citation>
    <scope>NUCLEOTIDE SEQUENCE [LARGE SCALE GENOMIC DNA]</scope>
    <source>
        <strain evidence="1 2">An867</strain>
    </source>
</reference>
<organism evidence="1 2">
    <name type="scientific">Anaeromassilibacillus senegalensis</name>
    <dbReference type="NCBI Taxonomy" id="1673717"/>
    <lineage>
        <taxon>Bacteria</taxon>
        <taxon>Bacillati</taxon>
        <taxon>Bacillota</taxon>
        <taxon>Clostridia</taxon>
        <taxon>Eubacteriales</taxon>
        <taxon>Acutalibacteraceae</taxon>
        <taxon>Anaeromassilibacillus</taxon>
    </lineage>
</organism>
<accession>A0ABS9CNE4</accession>
<dbReference type="RefSeq" id="WP_235323705.1">
    <property type="nucleotide sequence ID" value="NZ_JAFBIT010000002.1"/>
</dbReference>
<gene>
    <name evidence="1" type="ORF">JQM67_08660</name>
</gene>
<keyword evidence="2" id="KW-1185">Reference proteome</keyword>
<sequence>MPLAFCFESLGHLMDAVSRAVHTLHVLSSALGRIGSRFYLCVTVRYSERIAARSLFSEYGQYVGAGRYLSACIAEHAESFIPDAVARMGRYLIR</sequence>
<dbReference type="Proteomes" id="UP001299220">
    <property type="component" value="Unassembled WGS sequence"/>
</dbReference>
<evidence type="ECO:0008006" key="3">
    <source>
        <dbReference type="Google" id="ProtNLM"/>
    </source>
</evidence>
<dbReference type="EMBL" id="JAFBIT010000002">
    <property type="protein sequence ID" value="MCF2652672.1"/>
    <property type="molecule type" value="Genomic_DNA"/>
</dbReference>
<evidence type="ECO:0000313" key="2">
    <source>
        <dbReference type="Proteomes" id="UP001299220"/>
    </source>
</evidence>
<comment type="caution">
    <text evidence="1">The sequence shown here is derived from an EMBL/GenBank/DDBJ whole genome shotgun (WGS) entry which is preliminary data.</text>
</comment>
<proteinExistence type="predicted"/>
<name>A0ABS9CNE4_9FIRM</name>
<evidence type="ECO:0000313" key="1">
    <source>
        <dbReference type="EMBL" id="MCF2652672.1"/>
    </source>
</evidence>